<comment type="caution">
    <text evidence="2">The sequence shown here is derived from an EMBL/GenBank/DDBJ whole genome shotgun (WGS) entry which is preliminary data.</text>
</comment>
<feature type="compositionally biased region" description="Basic and acidic residues" evidence="1">
    <location>
        <begin position="118"/>
        <end position="130"/>
    </location>
</feature>
<accession>A0A8J2ZFU3</accession>
<dbReference type="RefSeq" id="WP_188904145.1">
    <property type="nucleotide sequence ID" value="NZ_BMKS01000025.1"/>
</dbReference>
<name>A0A8J2ZFU3_9PROT</name>
<dbReference type="AlphaFoldDB" id="A0A8J2ZFU3"/>
<dbReference type="EMBL" id="BMKS01000025">
    <property type="protein sequence ID" value="GGG51560.1"/>
    <property type="molecule type" value="Genomic_DNA"/>
</dbReference>
<protein>
    <submittedName>
        <fullName evidence="2">Uncharacterized protein</fullName>
    </submittedName>
</protein>
<feature type="compositionally biased region" description="Low complexity" evidence="1">
    <location>
        <begin position="103"/>
        <end position="117"/>
    </location>
</feature>
<sequence length="163" mass="17879">MTDTLRILESIAAQIPEEERVARAILRTAVAMLAGVLEPEQGGRRPGQRRWTPEQRAAQAERMRGLSALARAQQTAPAPPAETPRGRRRWSPEQREAARQRMRALNAARAARPVAPADSERAVEEEAREMARAGKSAREIAAALAIPLGRASELVLVSRAEPR</sequence>
<evidence type="ECO:0000256" key="1">
    <source>
        <dbReference type="SAM" id="MobiDB-lite"/>
    </source>
</evidence>
<feature type="region of interest" description="Disordered" evidence="1">
    <location>
        <begin position="38"/>
        <end position="130"/>
    </location>
</feature>
<proteinExistence type="predicted"/>
<gene>
    <name evidence="2" type="ORF">GCM10010964_43450</name>
</gene>
<evidence type="ECO:0000313" key="2">
    <source>
        <dbReference type="EMBL" id="GGG51560.1"/>
    </source>
</evidence>
<evidence type="ECO:0000313" key="3">
    <source>
        <dbReference type="Proteomes" id="UP000597507"/>
    </source>
</evidence>
<keyword evidence="3" id="KW-1185">Reference proteome</keyword>
<dbReference type="Proteomes" id="UP000597507">
    <property type="component" value="Unassembled WGS sequence"/>
</dbReference>
<feature type="compositionally biased region" description="Basic and acidic residues" evidence="1">
    <location>
        <begin position="90"/>
        <end position="99"/>
    </location>
</feature>
<reference evidence="2 3" key="1">
    <citation type="journal article" date="2014" name="Int. J. Syst. Evol. Microbiol.">
        <title>Complete genome sequence of Corynebacterium casei LMG S-19264T (=DSM 44701T), isolated from a smear-ripened cheese.</title>
        <authorList>
            <consortium name="US DOE Joint Genome Institute (JGI-PGF)"/>
            <person name="Walter F."/>
            <person name="Albersmeier A."/>
            <person name="Kalinowski J."/>
            <person name="Ruckert C."/>
        </authorList>
    </citation>
    <scope>NUCLEOTIDE SEQUENCE [LARGE SCALE GENOMIC DNA]</scope>
    <source>
        <strain evidence="2 3">CGMCC 1.16330</strain>
    </source>
</reference>
<organism evidence="2 3">
    <name type="scientific">Caldovatus sediminis</name>
    <dbReference type="NCBI Taxonomy" id="2041189"/>
    <lineage>
        <taxon>Bacteria</taxon>
        <taxon>Pseudomonadati</taxon>
        <taxon>Pseudomonadota</taxon>
        <taxon>Alphaproteobacteria</taxon>
        <taxon>Acetobacterales</taxon>
        <taxon>Roseomonadaceae</taxon>
        <taxon>Caldovatus</taxon>
    </lineage>
</organism>